<dbReference type="OrthoDB" id="5429634at2759"/>
<reference evidence="4" key="1">
    <citation type="submission" date="2017-02" db="EMBL/GenBank/DDBJ databases">
        <authorList>
            <person name="Tafer H."/>
            <person name="Lopandic K."/>
        </authorList>
    </citation>
    <scope>NUCLEOTIDE SEQUENCE [LARGE SCALE GENOMIC DNA]</scope>
    <source>
        <strain evidence="4">CBS 366.77</strain>
    </source>
</reference>
<name>A0A3A2ZIN3_9EURO</name>
<dbReference type="PANTHER" id="PTHR35395">
    <property type="entry name" value="DUF6536 DOMAIN-CONTAINING PROTEIN"/>
    <property type="match status" value="1"/>
</dbReference>
<dbReference type="PANTHER" id="PTHR35395:SF1">
    <property type="entry name" value="DUF6536 DOMAIN-CONTAINING PROTEIN"/>
    <property type="match status" value="1"/>
</dbReference>
<evidence type="ECO:0000313" key="3">
    <source>
        <dbReference type="EMBL" id="RJE19194.1"/>
    </source>
</evidence>
<feature type="domain" description="DUF6536" evidence="2">
    <location>
        <begin position="26"/>
        <end position="101"/>
    </location>
</feature>
<dbReference type="EMBL" id="MVGC01000437">
    <property type="protein sequence ID" value="RJE19194.1"/>
    <property type="molecule type" value="Genomic_DNA"/>
</dbReference>
<protein>
    <recommendedName>
        <fullName evidence="2">DUF6536 domain-containing protein</fullName>
    </recommendedName>
</protein>
<evidence type="ECO:0000256" key="1">
    <source>
        <dbReference type="SAM" id="Phobius"/>
    </source>
</evidence>
<keyword evidence="4" id="KW-1185">Reference proteome</keyword>
<accession>A0A3A2ZIN3</accession>
<sequence>MAQRSSDTRLFTRASARWLRTRQQASIINILSTIMLGASNYCMQLLAAPSRTEVDEAHEKRTWRTIGIPDIAHLVFHAPAKRRLLGVALLVTSFPIHLLYNLGLSGIL</sequence>
<keyword evidence="1" id="KW-0472">Membrane</keyword>
<evidence type="ECO:0000313" key="4">
    <source>
        <dbReference type="Proteomes" id="UP000266188"/>
    </source>
</evidence>
<dbReference type="AlphaFoldDB" id="A0A3A2ZIN3"/>
<dbReference type="InterPro" id="IPR046623">
    <property type="entry name" value="DUF6536"/>
</dbReference>
<keyword evidence="1" id="KW-0812">Transmembrane</keyword>
<gene>
    <name evidence="3" type="ORF">PHISCL_08471</name>
</gene>
<feature type="transmembrane region" description="Helical" evidence="1">
    <location>
        <begin position="84"/>
        <end position="103"/>
    </location>
</feature>
<organism evidence="3 4">
    <name type="scientific">Aspergillus sclerotialis</name>
    <dbReference type="NCBI Taxonomy" id="2070753"/>
    <lineage>
        <taxon>Eukaryota</taxon>
        <taxon>Fungi</taxon>
        <taxon>Dikarya</taxon>
        <taxon>Ascomycota</taxon>
        <taxon>Pezizomycotina</taxon>
        <taxon>Eurotiomycetes</taxon>
        <taxon>Eurotiomycetidae</taxon>
        <taxon>Eurotiales</taxon>
        <taxon>Aspergillaceae</taxon>
        <taxon>Aspergillus</taxon>
        <taxon>Aspergillus subgen. Polypaecilum</taxon>
    </lineage>
</organism>
<keyword evidence="1" id="KW-1133">Transmembrane helix</keyword>
<comment type="caution">
    <text evidence="3">The sequence shown here is derived from an EMBL/GenBank/DDBJ whole genome shotgun (WGS) entry which is preliminary data.</text>
</comment>
<proteinExistence type="predicted"/>
<dbReference type="STRING" id="2070753.A0A3A2ZIN3"/>
<dbReference type="Pfam" id="PF20163">
    <property type="entry name" value="DUF6536"/>
    <property type="match status" value="1"/>
</dbReference>
<dbReference type="Proteomes" id="UP000266188">
    <property type="component" value="Unassembled WGS sequence"/>
</dbReference>
<evidence type="ECO:0000259" key="2">
    <source>
        <dbReference type="Pfam" id="PF20163"/>
    </source>
</evidence>